<evidence type="ECO:0000256" key="10">
    <source>
        <dbReference type="ARBA" id="ARBA00024347"/>
    </source>
</evidence>
<evidence type="ECO:0000256" key="11">
    <source>
        <dbReference type="PROSITE-ProRule" id="PRU00723"/>
    </source>
</evidence>
<evidence type="ECO:0000256" key="1">
    <source>
        <dbReference type="ARBA" id="ARBA00004123"/>
    </source>
</evidence>
<keyword evidence="5 11" id="KW-0479">Metal-binding</keyword>
<evidence type="ECO:0000256" key="7">
    <source>
        <dbReference type="ARBA" id="ARBA00022771"/>
    </source>
</evidence>
<keyword evidence="7 11" id="KW-0863">Zinc-finger</keyword>
<dbReference type="Pfam" id="PF02825">
    <property type="entry name" value="WWE"/>
    <property type="match status" value="1"/>
</dbReference>
<dbReference type="GO" id="GO:1990404">
    <property type="term" value="F:NAD+-protein mono-ADP-ribosyltransferase activity"/>
    <property type="evidence" value="ECO:0007669"/>
    <property type="project" value="TreeGrafter"/>
</dbReference>
<dbReference type="CDD" id="cd01439">
    <property type="entry name" value="TCCD_inducible_PARP_like"/>
    <property type="match status" value="1"/>
</dbReference>
<organism evidence="16 17">
    <name type="scientific">Dipodomys ordii</name>
    <name type="common">Ord's kangaroo rat</name>
    <dbReference type="NCBI Taxonomy" id="10020"/>
    <lineage>
        <taxon>Eukaryota</taxon>
        <taxon>Metazoa</taxon>
        <taxon>Chordata</taxon>
        <taxon>Craniata</taxon>
        <taxon>Vertebrata</taxon>
        <taxon>Euteleostomi</taxon>
        <taxon>Mammalia</taxon>
        <taxon>Eutheria</taxon>
        <taxon>Euarchontoglires</taxon>
        <taxon>Glires</taxon>
        <taxon>Rodentia</taxon>
        <taxon>Castorimorpha</taxon>
        <taxon>Heteromyidae</taxon>
        <taxon>Dipodomyinae</taxon>
        <taxon>Dipodomys</taxon>
    </lineage>
</organism>
<dbReference type="CTD" id="56829"/>
<dbReference type="PROSITE" id="PS50918">
    <property type="entry name" value="WWE"/>
    <property type="match status" value="1"/>
</dbReference>
<dbReference type="OrthoDB" id="6133115at2759"/>
<dbReference type="STRING" id="10020.ENSDORP00000023423"/>
<evidence type="ECO:0000259" key="14">
    <source>
        <dbReference type="PROSITE" id="PS50918"/>
    </source>
</evidence>
<evidence type="ECO:0000256" key="9">
    <source>
        <dbReference type="ARBA" id="ARBA00023242"/>
    </source>
</evidence>
<dbReference type="Gene3D" id="3.90.228.10">
    <property type="match status" value="1"/>
</dbReference>
<feature type="domain" description="WWE" evidence="14">
    <location>
        <begin position="639"/>
        <end position="726"/>
    </location>
</feature>
<feature type="domain" description="C3H1-type" evidence="13">
    <location>
        <begin position="173"/>
        <end position="194"/>
    </location>
</feature>
<dbReference type="Pfam" id="PF25261">
    <property type="entry name" value="zf-CCCH_PARP12"/>
    <property type="match status" value="1"/>
</dbReference>
<comment type="similarity">
    <text evidence="10">Belongs to the ARTD/PARP family.</text>
</comment>
<dbReference type="Pfam" id="PF23466">
    <property type="entry name" value="WWE_4"/>
    <property type="match status" value="1"/>
</dbReference>
<dbReference type="GO" id="GO:0008270">
    <property type="term" value="F:zinc ion binding"/>
    <property type="evidence" value="ECO:0007669"/>
    <property type="project" value="UniProtKB-KW"/>
</dbReference>
<dbReference type="GO" id="GO:0032481">
    <property type="term" value="P:positive regulation of type I interferon production"/>
    <property type="evidence" value="ECO:0007669"/>
    <property type="project" value="TreeGrafter"/>
</dbReference>
<evidence type="ECO:0000256" key="8">
    <source>
        <dbReference type="ARBA" id="ARBA00022833"/>
    </source>
</evidence>
<feature type="region of interest" description="Disordered" evidence="12">
    <location>
        <begin position="306"/>
        <end position="344"/>
    </location>
</feature>
<reference evidence="17" key="1">
    <citation type="submission" date="2025-08" db="UniProtKB">
        <authorList>
            <consortium name="RefSeq"/>
        </authorList>
    </citation>
    <scope>IDENTIFICATION</scope>
    <source>
        <tissue evidence="17">Kidney</tissue>
    </source>
</reference>
<keyword evidence="3" id="KW-0963">Cytoplasm</keyword>
<dbReference type="GO" id="GO:0003723">
    <property type="term" value="F:RNA binding"/>
    <property type="evidence" value="ECO:0007669"/>
    <property type="project" value="TreeGrafter"/>
</dbReference>
<dbReference type="GO" id="GO:0061014">
    <property type="term" value="P:positive regulation of mRNA catabolic process"/>
    <property type="evidence" value="ECO:0007669"/>
    <property type="project" value="TreeGrafter"/>
</dbReference>
<dbReference type="Pfam" id="PF00644">
    <property type="entry name" value="PARP"/>
    <property type="match status" value="1"/>
</dbReference>
<feature type="compositionally biased region" description="Polar residues" evidence="12">
    <location>
        <begin position="516"/>
        <end position="535"/>
    </location>
</feature>
<feature type="domain" description="PARP catalytic" evidence="15">
    <location>
        <begin position="759"/>
        <end position="949"/>
    </location>
</feature>
<dbReference type="PROSITE" id="PS50103">
    <property type="entry name" value="ZF_C3H1"/>
    <property type="match status" value="1"/>
</dbReference>
<feature type="zinc finger region" description="C3H1-type" evidence="11">
    <location>
        <begin position="173"/>
        <end position="194"/>
    </location>
</feature>
<dbReference type="Pfam" id="PF18633">
    <property type="entry name" value="zf-CCCH_8"/>
    <property type="match status" value="1"/>
</dbReference>
<dbReference type="SUPFAM" id="SSF117839">
    <property type="entry name" value="WWE domain"/>
    <property type="match status" value="1"/>
</dbReference>
<dbReference type="InterPro" id="IPR051712">
    <property type="entry name" value="ARTD-AVP"/>
</dbReference>
<feature type="compositionally biased region" description="Low complexity" evidence="12">
    <location>
        <begin position="306"/>
        <end position="316"/>
    </location>
</feature>
<evidence type="ECO:0000259" key="13">
    <source>
        <dbReference type="PROSITE" id="PS50103"/>
    </source>
</evidence>
<dbReference type="Proteomes" id="UP000081671">
    <property type="component" value="Unplaced"/>
</dbReference>
<dbReference type="Pfam" id="PF18606">
    <property type="entry name" value="HTH_53"/>
    <property type="match status" value="1"/>
</dbReference>
<evidence type="ECO:0000256" key="4">
    <source>
        <dbReference type="ARBA" id="ARBA00022553"/>
    </source>
</evidence>
<dbReference type="AlphaFoldDB" id="A0A1S3FMN4"/>
<keyword evidence="9" id="KW-0539">Nucleus</keyword>
<keyword evidence="4" id="KW-0597">Phosphoprotein</keyword>
<evidence type="ECO:0000313" key="17">
    <source>
        <dbReference type="RefSeq" id="XP_012877132.1"/>
    </source>
</evidence>
<comment type="subcellular location">
    <subcellularLocation>
        <location evidence="2">Cytoplasm</location>
    </subcellularLocation>
    <subcellularLocation>
        <location evidence="1">Nucleus</location>
    </subcellularLocation>
</comment>
<dbReference type="GO" id="GO:0005737">
    <property type="term" value="C:cytoplasm"/>
    <property type="evidence" value="ECO:0007669"/>
    <property type="project" value="UniProtKB-SubCell"/>
</dbReference>
<dbReference type="InterPro" id="IPR041360">
    <property type="entry name" value="ZAP_HTH"/>
</dbReference>
<dbReference type="PANTHER" id="PTHR45740:SF8">
    <property type="entry name" value="ZINC FINGER CCCH-TYPE ANTIVIRAL PROTEIN 1"/>
    <property type="match status" value="1"/>
</dbReference>
<evidence type="ECO:0000256" key="3">
    <source>
        <dbReference type="ARBA" id="ARBA00022490"/>
    </source>
</evidence>
<dbReference type="InterPro" id="IPR057602">
    <property type="entry name" value="Zfn-CCCH_PARP12"/>
</dbReference>
<dbReference type="KEGG" id="dord:105989568"/>
<dbReference type="GO" id="GO:0003950">
    <property type="term" value="F:NAD+ poly-ADP-ribosyltransferase activity"/>
    <property type="evidence" value="ECO:0007669"/>
    <property type="project" value="InterPro"/>
</dbReference>
<dbReference type="GO" id="GO:0009615">
    <property type="term" value="P:response to virus"/>
    <property type="evidence" value="ECO:0007669"/>
    <property type="project" value="TreeGrafter"/>
</dbReference>
<accession>A0A1S3FMN4</accession>
<gene>
    <name evidence="17" type="primary">Zc3hav1</name>
</gene>
<keyword evidence="16" id="KW-1185">Reference proteome</keyword>
<dbReference type="SUPFAM" id="SSF56399">
    <property type="entry name" value="ADP-ribosylation"/>
    <property type="match status" value="1"/>
</dbReference>
<evidence type="ECO:0000313" key="16">
    <source>
        <dbReference type="Proteomes" id="UP000081671"/>
    </source>
</evidence>
<dbReference type="InterPro" id="IPR012317">
    <property type="entry name" value="Poly(ADP-ribose)pol_cat_dom"/>
</dbReference>
<evidence type="ECO:0000256" key="12">
    <source>
        <dbReference type="SAM" id="MobiDB-lite"/>
    </source>
</evidence>
<dbReference type="PROSITE" id="PS51059">
    <property type="entry name" value="PARP_CATALYTIC"/>
    <property type="match status" value="1"/>
</dbReference>
<feature type="region of interest" description="Disordered" evidence="12">
    <location>
        <begin position="222"/>
        <end position="252"/>
    </location>
</feature>
<dbReference type="FunCoup" id="A0A1S3FMN4">
    <property type="interactions" value="1369"/>
</dbReference>
<evidence type="ECO:0000256" key="6">
    <source>
        <dbReference type="ARBA" id="ARBA00022737"/>
    </source>
</evidence>
<keyword evidence="6" id="KW-0677">Repeat</keyword>
<dbReference type="Gene3D" id="3.30.720.50">
    <property type="match status" value="1"/>
</dbReference>
<feature type="region of interest" description="Disordered" evidence="12">
    <location>
        <begin position="474"/>
        <end position="536"/>
    </location>
</feature>
<dbReference type="InterPro" id="IPR036388">
    <property type="entry name" value="WH-like_DNA-bd_sf"/>
</dbReference>
<dbReference type="GeneID" id="105989568"/>
<sequence>MADPEVCSFIVKVLCAHGGRMTLDALLEEIALSQGQLRQVLEDAGPDRFVLLQTRSSTGSTWSVVANTRARVCRRKYCERGCDNLHLCKLNLLGRCHYTQADRKLCKYSHYVLSEDNFIVLKKYELSGLNQEELAVLLVQSDPFFIPEICKEYKGEGRKPTCSEHAACERLHICEHFTRGNCKYLNCNRSHNLMDRKALAIMREHGLSPEVVQNIQDICNNKHARRNPPRSRAPLNHRAPPASRGRSKSRDRFFQSSQEFISTAYKPCTPSLGAMGFSPSLEDGINNLEEEFSCLGREDLAQSSSASAKVASLGGAPQAGGSQRASKDNGPDSFFYRNHSDSTSSQAVSSSLLGFTKTPEAITSNKSLGNVSSDHVKGKSGTQDIQQVLLKNKANGVAADLTSLRSVSYRAAAINDQREVTLSGNHLNNGSTFWDLQTTGKKTGDDNDPELTFLNGLGLKTAVTGEKDAFYLRSKGPRSQVPATPGEATASAGVSMLPQSPPPSSVRIGDYGAQGSAHTPMNTNELSRRSTGSAQNSMSRISSITSTMNNAGPKEICLDHLYMGCKVNGNCNKIHFHLPYQWQILISNTWRDLPAMEQIEEAYCDPQKHKISVGSREIDFKKMICDFHPIRRLSTPSAAVPELANAVFTTKWLWYWKHKSGKWIQYGAEYDNQPSSDIDSSYLESFYLSCPRGVVPFQEGSRNFELSFQGMIQTNIASKTQKDVIRRPVFVSSRDVEQIKARAVHQPLGSRSEALTSEFHLQTVADSLPASTYELLELNSYCQEYATISEQFKTSMKNFKIEKIKKINNPKLLDTFESKKWTMNKRDEKLLFYATSRAHVDSICANNFDYVLHGAHETKYGKGNYFTKEAIYSHKSYACDTKNTVMFVARVLAGEFIEGNMAYTSPPSMYDSCVDTRLNPSVYVIFQKSQIYPAYVIEYVESDKACVIS</sequence>
<name>A0A1S3FMN4_DIPOR</name>
<dbReference type="RefSeq" id="XP_012877132.1">
    <property type="nucleotide sequence ID" value="XM_013021678.1"/>
</dbReference>
<dbReference type="InterPro" id="IPR040954">
    <property type="entry name" value="Znf-CCCH_8"/>
</dbReference>
<keyword evidence="8 11" id="KW-0862">Zinc</keyword>
<proteinExistence type="inferred from homology"/>
<evidence type="ECO:0000259" key="15">
    <source>
        <dbReference type="PROSITE" id="PS51059"/>
    </source>
</evidence>
<dbReference type="InterPro" id="IPR004170">
    <property type="entry name" value="WWE_dom"/>
</dbReference>
<evidence type="ECO:0000256" key="5">
    <source>
        <dbReference type="ARBA" id="ARBA00022723"/>
    </source>
</evidence>
<dbReference type="Gene3D" id="1.10.10.10">
    <property type="entry name" value="Winged helix-like DNA-binding domain superfamily/Winged helix DNA-binding domain"/>
    <property type="match status" value="1"/>
</dbReference>
<protein>
    <submittedName>
        <fullName evidence="17">Zinc finger CCCH-type antiviral protein 1 isoform X1</fullName>
    </submittedName>
</protein>
<dbReference type="InParanoid" id="A0A1S3FMN4"/>
<evidence type="ECO:0000256" key="2">
    <source>
        <dbReference type="ARBA" id="ARBA00004496"/>
    </source>
</evidence>
<dbReference type="PANTHER" id="PTHR45740">
    <property type="entry name" value="POLY [ADP-RIBOSE] POLYMERASE"/>
    <property type="match status" value="1"/>
</dbReference>
<dbReference type="InterPro" id="IPR000571">
    <property type="entry name" value="Znf_CCCH"/>
</dbReference>
<dbReference type="GO" id="GO:0005634">
    <property type="term" value="C:nucleus"/>
    <property type="evidence" value="ECO:0007669"/>
    <property type="project" value="UniProtKB-SubCell"/>
</dbReference>
<dbReference type="InterPro" id="IPR037197">
    <property type="entry name" value="WWE_dom_sf"/>
</dbReference>